<keyword evidence="2" id="KW-1185">Reference proteome</keyword>
<proteinExistence type="predicted"/>
<reference evidence="1 2" key="1">
    <citation type="submission" date="2020-08" db="EMBL/GenBank/DDBJ databases">
        <title>Genomic Encyclopedia of Type Strains, Phase IV (KMG-IV): sequencing the most valuable type-strain genomes for metagenomic binning, comparative biology and taxonomic classification.</title>
        <authorList>
            <person name="Goeker M."/>
        </authorList>
    </citation>
    <scope>NUCLEOTIDE SEQUENCE [LARGE SCALE GENOMIC DNA]</scope>
    <source>
        <strain evidence="1 2">DSM 27939</strain>
    </source>
</reference>
<name>A0A7W8JVD6_9DEIO</name>
<protein>
    <submittedName>
        <fullName evidence="1">Uncharacterized protein</fullName>
    </submittedName>
</protein>
<accession>A0A7W8JVD6</accession>
<dbReference type="EMBL" id="JACHFL010000003">
    <property type="protein sequence ID" value="MBB5362334.1"/>
    <property type="molecule type" value="Genomic_DNA"/>
</dbReference>
<dbReference type="InterPro" id="IPR036388">
    <property type="entry name" value="WH-like_DNA-bd_sf"/>
</dbReference>
<dbReference type="RefSeq" id="WP_184129093.1">
    <property type="nucleotide sequence ID" value="NZ_JACHFL010000003.1"/>
</dbReference>
<evidence type="ECO:0000313" key="2">
    <source>
        <dbReference type="Proteomes" id="UP000552709"/>
    </source>
</evidence>
<dbReference type="Proteomes" id="UP000552709">
    <property type="component" value="Unassembled WGS sequence"/>
</dbReference>
<gene>
    <name evidence="1" type="ORF">HNQ08_001429</name>
</gene>
<dbReference type="SUPFAM" id="SSF46785">
    <property type="entry name" value="Winged helix' DNA-binding domain"/>
    <property type="match status" value="1"/>
</dbReference>
<dbReference type="AlphaFoldDB" id="A0A7W8JVD6"/>
<dbReference type="Gene3D" id="1.10.10.10">
    <property type="entry name" value="Winged helix-like DNA-binding domain superfamily/Winged helix DNA-binding domain"/>
    <property type="match status" value="1"/>
</dbReference>
<dbReference type="InterPro" id="IPR036390">
    <property type="entry name" value="WH_DNA-bd_sf"/>
</dbReference>
<evidence type="ECO:0000313" key="1">
    <source>
        <dbReference type="EMBL" id="MBB5362334.1"/>
    </source>
</evidence>
<organism evidence="1 2">
    <name type="scientific">Deinococcus humi</name>
    <dbReference type="NCBI Taxonomy" id="662880"/>
    <lineage>
        <taxon>Bacteria</taxon>
        <taxon>Thermotogati</taxon>
        <taxon>Deinococcota</taxon>
        <taxon>Deinococci</taxon>
        <taxon>Deinococcales</taxon>
        <taxon>Deinococcaceae</taxon>
        <taxon>Deinococcus</taxon>
    </lineage>
</organism>
<comment type="caution">
    <text evidence="1">The sequence shown here is derived from an EMBL/GenBank/DDBJ whole genome shotgun (WGS) entry which is preliminary data.</text>
</comment>
<sequence length="226" mass="25026">MPHTILGSYSGEWFTASTAEQARLLSDPVALRHLEPFMGRALGAGAAAQRAGVSVERMLYRVRQFLEAGLLQEVGQEKRAGRPVRLYRAPGGLRVPFALTPFADLEAQVARHSGPYDRLRARASGRRLQRLDNHARLIYRDESGKVHSETEAPEPETLAAFPSRDFVGVMWLDDTTARRMSSLLDEWRDLLGSVSSARDGTQPYLVQMVLLALNPHEPDELSGPPG</sequence>